<dbReference type="Gramene" id="TVU11121">
    <property type="protein sequence ID" value="TVU11121"/>
    <property type="gene ID" value="EJB05_44686"/>
</dbReference>
<dbReference type="Gene3D" id="1.25.40.20">
    <property type="entry name" value="Ankyrin repeat-containing domain"/>
    <property type="match status" value="1"/>
</dbReference>
<dbReference type="PANTHER" id="PTHR46224">
    <property type="entry name" value="ANKYRIN REPEAT FAMILY PROTEIN"/>
    <property type="match status" value="1"/>
</dbReference>
<feature type="repeat" description="ANK" evidence="1">
    <location>
        <begin position="126"/>
        <end position="158"/>
    </location>
</feature>
<protein>
    <recommendedName>
        <fullName evidence="2">Serine/threonine-protein kinase BSK1-like TPR repeats domain-containing protein</fullName>
    </recommendedName>
</protein>
<reference evidence="3 4" key="1">
    <citation type="journal article" date="2019" name="Sci. Rep.">
        <title>A high-quality genome of Eragrostis curvula grass provides insights into Poaceae evolution and supports new strategies to enhance forage quality.</title>
        <authorList>
            <person name="Carballo J."/>
            <person name="Santos B.A.C.M."/>
            <person name="Zappacosta D."/>
            <person name="Garbus I."/>
            <person name="Selva J.P."/>
            <person name="Gallo C.A."/>
            <person name="Diaz A."/>
            <person name="Albertini E."/>
            <person name="Caccamo M."/>
            <person name="Echenique V."/>
        </authorList>
    </citation>
    <scope>NUCLEOTIDE SEQUENCE [LARGE SCALE GENOMIC DNA]</scope>
    <source>
        <strain evidence="4">cv. Victoria</strain>
        <tissue evidence="3">Leaf</tissue>
    </source>
</reference>
<dbReference type="PANTHER" id="PTHR46224:SF62">
    <property type="entry name" value="ANKYRIN REPEAT FAMILY PROTEIN"/>
    <property type="match status" value="1"/>
</dbReference>
<dbReference type="OrthoDB" id="667534at2759"/>
<dbReference type="SUPFAM" id="SSF48452">
    <property type="entry name" value="TPR-like"/>
    <property type="match status" value="1"/>
</dbReference>
<dbReference type="InterPro" id="IPR036770">
    <property type="entry name" value="Ankyrin_rpt-contain_sf"/>
</dbReference>
<gene>
    <name evidence="3" type="ORF">EJB05_44686</name>
</gene>
<dbReference type="Pfam" id="PF25575">
    <property type="entry name" value="TPR_BSK1_C"/>
    <property type="match status" value="1"/>
</dbReference>
<dbReference type="InterPro" id="IPR002110">
    <property type="entry name" value="Ankyrin_rpt"/>
</dbReference>
<dbReference type="SUPFAM" id="SSF48403">
    <property type="entry name" value="Ankyrin repeat"/>
    <property type="match status" value="1"/>
</dbReference>
<dbReference type="AlphaFoldDB" id="A0A5J9TKB8"/>
<dbReference type="Proteomes" id="UP000324897">
    <property type="component" value="Chromosome 3"/>
</dbReference>
<evidence type="ECO:0000313" key="3">
    <source>
        <dbReference type="EMBL" id="TVU11121.1"/>
    </source>
</evidence>
<comment type="caution">
    <text evidence="3">The sequence shown here is derived from an EMBL/GenBank/DDBJ whole genome shotgun (WGS) entry which is preliminary data.</text>
</comment>
<dbReference type="EMBL" id="RWGY01000039">
    <property type="protein sequence ID" value="TVU11121.1"/>
    <property type="molecule type" value="Genomic_DNA"/>
</dbReference>
<dbReference type="PROSITE" id="PS50297">
    <property type="entry name" value="ANK_REP_REGION"/>
    <property type="match status" value="2"/>
</dbReference>
<dbReference type="PROSITE" id="PS50088">
    <property type="entry name" value="ANK_REPEAT"/>
    <property type="match status" value="2"/>
</dbReference>
<name>A0A5J9TKB8_9POAL</name>
<dbReference type="SMART" id="SM00248">
    <property type="entry name" value="ANK"/>
    <property type="match status" value="4"/>
</dbReference>
<dbReference type="Pfam" id="PF12796">
    <property type="entry name" value="Ank_2"/>
    <property type="match status" value="1"/>
</dbReference>
<keyword evidence="4" id="KW-1185">Reference proteome</keyword>
<dbReference type="InterPro" id="IPR051616">
    <property type="entry name" value="Cul2-RING_E3_ligase_SR"/>
</dbReference>
<organism evidence="3 4">
    <name type="scientific">Eragrostis curvula</name>
    <name type="common">weeping love grass</name>
    <dbReference type="NCBI Taxonomy" id="38414"/>
    <lineage>
        <taxon>Eukaryota</taxon>
        <taxon>Viridiplantae</taxon>
        <taxon>Streptophyta</taxon>
        <taxon>Embryophyta</taxon>
        <taxon>Tracheophyta</taxon>
        <taxon>Spermatophyta</taxon>
        <taxon>Magnoliopsida</taxon>
        <taxon>Liliopsida</taxon>
        <taxon>Poales</taxon>
        <taxon>Poaceae</taxon>
        <taxon>PACMAD clade</taxon>
        <taxon>Chloridoideae</taxon>
        <taxon>Eragrostideae</taxon>
        <taxon>Eragrostidinae</taxon>
        <taxon>Eragrostis</taxon>
    </lineage>
</organism>
<keyword evidence="1" id="KW-0040">ANK repeat</keyword>
<proteinExistence type="predicted"/>
<sequence length="318" mass="34575">MVTLPHLKLGFGNPTPGAAANLHFDDVLAQLLRAAHDGYHPPIKKFATRLKEKWGMSVDEAVAQVEAPWSKRHGPLHMAAAAGKLKACKVLIEQFKVNVNGTGTDGAYEITELLLSKGADVDPMWEYKTPLSIAAQRGSARMIELLLQYKADPNTYITHTPLKAAVLGHSQVAVELLIEAGANVNAGMPDTPLIIAATAGLTDIVMCLLNAGANANISNEDLLHESEFEAEGDAAFFERDYSFALTLYTMAIEIEPDESTLYAKRSLCFLRTGHEDKALEDAQAYKCKHPDLSETSLSKEPLLLVMEFGEVFEALNLG</sequence>
<evidence type="ECO:0000259" key="2">
    <source>
        <dbReference type="Pfam" id="PF25575"/>
    </source>
</evidence>
<accession>A0A5J9TKB8</accession>
<feature type="domain" description="Serine/threonine-protein kinase BSK1-like TPR repeats" evidence="2">
    <location>
        <begin position="227"/>
        <end position="292"/>
    </location>
</feature>
<dbReference type="InterPro" id="IPR058209">
    <property type="entry name" value="TPR_BSK1_C"/>
</dbReference>
<feature type="repeat" description="ANK" evidence="1">
    <location>
        <begin position="188"/>
        <end position="220"/>
    </location>
</feature>
<dbReference type="Pfam" id="PF00023">
    <property type="entry name" value="Ank"/>
    <property type="match status" value="2"/>
</dbReference>
<evidence type="ECO:0000256" key="1">
    <source>
        <dbReference type="PROSITE-ProRule" id="PRU00023"/>
    </source>
</evidence>
<dbReference type="InterPro" id="IPR011990">
    <property type="entry name" value="TPR-like_helical_dom_sf"/>
</dbReference>
<dbReference type="Gene3D" id="1.25.40.10">
    <property type="entry name" value="Tetratricopeptide repeat domain"/>
    <property type="match status" value="1"/>
</dbReference>
<evidence type="ECO:0000313" key="4">
    <source>
        <dbReference type="Proteomes" id="UP000324897"/>
    </source>
</evidence>